<dbReference type="PROSITE" id="PS01305">
    <property type="entry name" value="MOAA_NIFB_PQQE"/>
    <property type="match status" value="1"/>
</dbReference>
<evidence type="ECO:0000256" key="6">
    <source>
        <dbReference type="ARBA" id="ARBA00023004"/>
    </source>
</evidence>
<dbReference type="EMBL" id="FRAI01000006">
    <property type="protein sequence ID" value="SHJ79036.1"/>
    <property type="molecule type" value="Genomic_DNA"/>
</dbReference>
<keyword evidence="7" id="KW-0411">Iron-sulfur</keyword>
<dbReference type="InterPro" id="IPR027604">
    <property type="entry name" value="W_rSAM_matur"/>
</dbReference>
<reference evidence="10" key="1">
    <citation type="submission" date="2016-11" db="EMBL/GenBank/DDBJ databases">
        <authorList>
            <person name="Varghese N."/>
            <person name="Submissions S."/>
        </authorList>
    </citation>
    <scope>NUCLEOTIDE SEQUENCE [LARGE SCALE GENOMIC DNA]</scope>
    <source>
        <strain evidence="10">DSM 14826</strain>
    </source>
</reference>
<dbReference type="InterPro" id="IPR006638">
    <property type="entry name" value="Elp3/MiaA/NifB-like_rSAM"/>
</dbReference>
<keyword evidence="2" id="KW-0004">4Fe-4S</keyword>
<dbReference type="InterPro" id="IPR007197">
    <property type="entry name" value="rSAM"/>
</dbReference>
<accession>A0A1M6M6F0</accession>
<keyword evidence="4" id="KW-0479">Metal-binding</keyword>
<evidence type="ECO:0000313" key="9">
    <source>
        <dbReference type="EMBL" id="SHJ79036.1"/>
    </source>
</evidence>
<evidence type="ECO:0000313" key="10">
    <source>
        <dbReference type="Proteomes" id="UP000243547"/>
    </source>
</evidence>
<dbReference type="SUPFAM" id="SSF102114">
    <property type="entry name" value="Radical SAM enzymes"/>
    <property type="match status" value="1"/>
</dbReference>
<dbReference type="InterPro" id="IPR034391">
    <property type="entry name" value="AdoMet-like_SPASM_containing"/>
</dbReference>
<dbReference type="PANTHER" id="PTHR11228:SF7">
    <property type="entry name" value="PQQA PEPTIDE CYCLASE"/>
    <property type="match status" value="1"/>
</dbReference>
<dbReference type="SFLD" id="SFLDS00029">
    <property type="entry name" value="Radical_SAM"/>
    <property type="match status" value="1"/>
</dbReference>
<feature type="domain" description="Radical SAM core" evidence="8">
    <location>
        <begin position="12"/>
        <end position="220"/>
    </location>
</feature>
<dbReference type="InterPro" id="IPR023885">
    <property type="entry name" value="4Fe4S-binding_SPASM_dom"/>
</dbReference>
<name>A0A1M6M6F0_9FIRM</name>
<dbReference type="GO" id="GO:0046872">
    <property type="term" value="F:metal ion binding"/>
    <property type="evidence" value="ECO:0007669"/>
    <property type="project" value="UniProtKB-KW"/>
</dbReference>
<dbReference type="SMART" id="SM00729">
    <property type="entry name" value="Elp3"/>
    <property type="match status" value="1"/>
</dbReference>
<dbReference type="STRING" id="1120989.SAMN02745227_00682"/>
<sequence>MKKLGIEFKYVESSPEKLYIELTNGCNLNCQFCFRRGWNEGIHQLDKKTLESLKRQLINTKVKDIVLGGIGEPTMADNFQLAVQLFKNYNLILTTNGTLLKEKAEIIVNGIDKIIVSVDGDEEKFRQIRETSLEQVMEGIKCIKERKKEIEIILQFVICKENVDNMKDVVDICGELNLNGVIFSNIVPQQERDKDQNLYTLGPNPKLEKIFAEVRNYSFKKGVNIIYPQASIKTPRKCQFIEDGSVVINSLGEVCPCYRFAHNSREYVFQRKKDVSKHSFGNIKEQDLLAIWNSKRYWDYRLTLITENYPSCIDCDLVDGCDMVNETSWDCEGMSPTCGDCLWSRKIVICP</sequence>
<dbReference type="InterPro" id="IPR013785">
    <property type="entry name" value="Aldolase_TIM"/>
</dbReference>
<dbReference type="SFLD" id="SFLDF00570">
    <property type="entry name" value="tungsten_cofactor_oxidoreducas"/>
    <property type="match status" value="1"/>
</dbReference>
<comment type="cofactor">
    <cofactor evidence="1">
        <name>[4Fe-4S] cluster</name>
        <dbReference type="ChEBI" id="CHEBI:49883"/>
    </cofactor>
</comment>
<keyword evidence="10" id="KW-1185">Reference proteome</keyword>
<dbReference type="AlphaFoldDB" id="A0A1M6M6F0"/>
<keyword evidence="5" id="KW-0560">Oxidoreductase</keyword>
<evidence type="ECO:0000256" key="5">
    <source>
        <dbReference type="ARBA" id="ARBA00023002"/>
    </source>
</evidence>
<dbReference type="OrthoDB" id="9810775at2"/>
<evidence type="ECO:0000259" key="8">
    <source>
        <dbReference type="PROSITE" id="PS51918"/>
    </source>
</evidence>
<dbReference type="RefSeq" id="WP_072906313.1">
    <property type="nucleotide sequence ID" value="NZ_FRAI01000006.1"/>
</dbReference>
<dbReference type="GO" id="GO:0051539">
    <property type="term" value="F:4 iron, 4 sulfur cluster binding"/>
    <property type="evidence" value="ECO:0007669"/>
    <property type="project" value="UniProtKB-KW"/>
</dbReference>
<protein>
    <submittedName>
        <fullName evidence="9">Tungsten cofactor oxidoreducase radical SAM maturase</fullName>
    </submittedName>
</protein>
<keyword evidence="6" id="KW-0408">Iron</keyword>
<dbReference type="GO" id="GO:0032324">
    <property type="term" value="P:molybdopterin cofactor biosynthetic process"/>
    <property type="evidence" value="ECO:0007669"/>
    <property type="project" value="UniProtKB-ARBA"/>
</dbReference>
<dbReference type="InterPro" id="IPR000385">
    <property type="entry name" value="MoaA_NifB_PqqE_Fe-S-bd_CS"/>
</dbReference>
<dbReference type="Proteomes" id="UP000243547">
    <property type="component" value="Unassembled WGS sequence"/>
</dbReference>
<dbReference type="PANTHER" id="PTHR11228">
    <property type="entry name" value="RADICAL SAM DOMAIN PROTEIN"/>
    <property type="match status" value="1"/>
</dbReference>
<dbReference type="SFLD" id="SFLDG01067">
    <property type="entry name" value="SPASM/twitch_domain_containing"/>
    <property type="match status" value="1"/>
</dbReference>
<evidence type="ECO:0000256" key="3">
    <source>
        <dbReference type="ARBA" id="ARBA00022691"/>
    </source>
</evidence>
<dbReference type="SFLD" id="SFLDG01387">
    <property type="entry name" value="BtrN-like_SPASM_domain_contain"/>
    <property type="match status" value="1"/>
</dbReference>
<dbReference type="PROSITE" id="PS51918">
    <property type="entry name" value="RADICAL_SAM"/>
    <property type="match status" value="1"/>
</dbReference>
<dbReference type="Gene3D" id="3.20.20.70">
    <property type="entry name" value="Aldolase class I"/>
    <property type="match status" value="1"/>
</dbReference>
<dbReference type="CDD" id="cd21121">
    <property type="entry name" value="SPASM_Cmo-like"/>
    <property type="match status" value="1"/>
</dbReference>
<evidence type="ECO:0000256" key="7">
    <source>
        <dbReference type="ARBA" id="ARBA00023014"/>
    </source>
</evidence>
<keyword evidence="3" id="KW-0949">S-adenosyl-L-methionine</keyword>
<organism evidence="9 10">
    <name type="scientific">Anaerobranca californiensis DSM 14826</name>
    <dbReference type="NCBI Taxonomy" id="1120989"/>
    <lineage>
        <taxon>Bacteria</taxon>
        <taxon>Bacillati</taxon>
        <taxon>Bacillota</taxon>
        <taxon>Clostridia</taxon>
        <taxon>Eubacteriales</taxon>
        <taxon>Proteinivoracaceae</taxon>
        <taxon>Anaerobranca</taxon>
    </lineage>
</organism>
<dbReference type="GO" id="GO:0016491">
    <property type="term" value="F:oxidoreductase activity"/>
    <property type="evidence" value="ECO:0007669"/>
    <property type="project" value="UniProtKB-KW"/>
</dbReference>
<evidence type="ECO:0000256" key="2">
    <source>
        <dbReference type="ARBA" id="ARBA00022485"/>
    </source>
</evidence>
<dbReference type="InterPro" id="IPR050377">
    <property type="entry name" value="Radical_SAM_PqqE_MftC-like"/>
</dbReference>
<gene>
    <name evidence="9" type="ORF">SAMN02745227_00682</name>
</gene>
<evidence type="ECO:0000256" key="1">
    <source>
        <dbReference type="ARBA" id="ARBA00001966"/>
    </source>
</evidence>
<dbReference type="InterPro" id="IPR058240">
    <property type="entry name" value="rSAM_sf"/>
</dbReference>
<proteinExistence type="predicted"/>
<dbReference type="Pfam" id="PF13186">
    <property type="entry name" value="SPASM"/>
    <property type="match status" value="1"/>
</dbReference>
<evidence type="ECO:0000256" key="4">
    <source>
        <dbReference type="ARBA" id="ARBA00022723"/>
    </source>
</evidence>
<dbReference type="Pfam" id="PF04055">
    <property type="entry name" value="Radical_SAM"/>
    <property type="match status" value="1"/>
</dbReference>
<dbReference type="CDD" id="cd01335">
    <property type="entry name" value="Radical_SAM"/>
    <property type="match status" value="1"/>
</dbReference>